<dbReference type="Gene3D" id="2.30.180.10">
    <property type="entry name" value="FAS1 domain"/>
    <property type="match status" value="2"/>
</dbReference>
<proteinExistence type="predicted"/>
<evidence type="ECO:0000259" key="1">
    <source>
        <dbReference type="PROSITE" id="PS50213"/>
    </source>
</evidence>
<accession>A0A8S3TID1</accession>
<dbReference type="PANTHER" id="PTHR10900:SF124">
    <property type="entry name" value="FI05614P"/>
    <property type="match status" value="1"/>
</dbReference>
<name>A0A8S3TID1_MYTED</name>
<feature type="domain" description="FAS1" evidence="1">
    <location>
        <begin position="121"/>
        <end position="264"/>
    </location>
</feature>
<dbReference type="OrthoDB" id="286301at2759"/>
<dbReference type="PROSITE" id="PS50213">
    <property type="entry name" value="FAS1"/>
    <property type="match status" value="2"/>
</dbReference>
<dbReference type="GO" id="GO:0030198">
    <property type="term" value="P:extracellular matrix organization"/>
    <property type="evidence" value="ECO:0007669"/>
    <property type="project" value="TreeGrafter"/>
</dbReference>
<dbReference type="InterPro" id="IPR050904">
    <property type="entry name" value="Adhesion/Biosynth-related"/>
</dbReference>
<dbReference type="GO" id="GO:0031012">
    <property type="term" value="C:extracellular matrix"/>
    <property type="evidence" value="ECO:0007669"/>
    <property type="project" value="TreeGrafter"/>
</dbReference>
<dbReference type="EMBL" id="CAJPWZ010002045">
    <property type="protein sequence ID" value="CAG2230029.1"/>
    <property type="molecule type" value="Genomic_DNA"/>
</dbReference>
<dbReference type="SMART" id="SM00554">
    <property type="entry name" value="FAS1"/>
    <property type="match status" value="2"/>
</dbReference>
<sequence length="440" mass="49665">MSQLELLRSCVSEDKHSEVESLFSDKGLVETVCHLWENIWTEEEKLQAENDTKNRNEESKYYKLLFIEFNIKGHYDQVDSHRNFVQKAYNRLKDFVPNMLEDDAEKHDLSKYDFSQAIGYTVRWVHMIDNDAWKKSLDDHYKREHHHPQNFGQERMSQRFLEERPFTVFGPTDDAFAKLPPKVVKMLKEDKKLLADVLKFHVLSGKVYSSQLSNELTAPSLNPLAKVRINIYQGGKVITATGSPVVLPDQNATNGVIHVIDRVMFPLPLMPVTGLVGMDPKLSTLLTAVKAADLVQTLSGDGPFTFFAPTNDAFSKLPAGVLANLLKNKTALADVLTYHVVSGTFYSAGLTNGMSATTVEGKPVTITISGETTEDNHNTILTSDLPGKLTLTQQKHQKIPSQQLTEKFPSQQLVEDPNLLYDNKGKVKRPYQVETEIYQP</sequence>
<dbReference type="PANTHER" id="PTHR10900">
    <property type="entry name" value="PERIOSTIN-RELATED"/>
    <property type="match status" value="1"/>
</dbReference>
<keyword evidence="3" id="KW-1185">Reference proteome</keyword>
<dbReference type="AlphaFoldDB" id="A0A8S3TID1"/>
<reference evidence="2" key="1">
    <citation type="submission" date="2021-03" db="EMBL/GenBank/DDBJ databases">
        <authorList>
            <person name="Bekaert M."/>
        </authorList>
    </citation>
    <scope>NUCLEOTIDE SEQUENCE</scope>
</reference>
<dbReference type="SUPFAM" id="SSF82153">
    <property type="entry name" value="FAS1 domain"/>
    <property type="match status" value="2"/>
</dbReference>
<dbReference type="GO" id="GO:0050839">
    <property type="term" value="F:cell adhesion molecule binding"/>
    <property type="evidence" value="ECO:0007669"/>
    <property type="project" value="TreeGrafter"/>
</dbReference>
<dbReference type="Proteomes" id="UP000683360">
    <property type="component" value="Unassembled WGS sequence"/>
</dbReference>
<comment type="caution">
    <text evidence="2">The sequence shown here is derived from an EMBL/GenBank/DDBJ whole genome shotgun (WGS) entry which is preliminary data.</text>
</comment>
<evidence type="ECO:0000313" key="3">
    <source>
        <dbReference type="Proteomes" id="UP000683360"/>
    </source>
</evidence>
<gene>
    <name evidence="2" type="ORF">MEDL_42911</name>
</gene>
<dbReference type="GO" id="GO:0005615">
    <property type="term" value="C:extracellular space"/>
    <property type="evidence" value="ECO:0007669"/>
    <property type="project" value="TreeGrafter"/>
</dbReference>
<dbReference type="FunFam" id="2.30.180.10:FF:000032">
    <property type="entry name" value="Fasciclin domain-containing protein, putative"/>
    <property type="match status" value="2"/>
</dbReference>
<organism evidence="2 3">
    <name type="scientific">Mytilus edulis</name>
    <name type="common">Blue mussel</name>
    <dbReference type="NCBI Taxonomy" id="6550"/>
    <lineage>
        <taxon>Eukaryota</taxon>
        <taxon>Metazoa</taxon>
        <taxon>Spiralia</taxon>
        <taxon>Lophotrochozoa</taxon>
        <taxon>Mollusca</taxon>
        <taxon>Bivalvia</taxon>
        <taxon>Autobranchia</taxon>
        <taxon>Pteriomorphia</taxon>
        <taxon>Mytilida</taxon>
        <taxon>Mytiloidea</taxon>
        <taxon>Mytilidae</taxon>
        <taxon>Mytilinae</taxon>
        <taxon>Mytilus</taxon>
    </lineage>
</organism>
<dbReference type="GO" id="GO:0007155">
    <property type="term" value="P:cell adhesion"/>
    <property type="evidence" value="ECO:0007669"/>
    <property type="project" value="TreeGrafter"/>
</dbReference>
<dbReference type="InterPro" id="IPR036378">
    <property type="entry name" value="FAS1_dom_sf"/>
</dbReference>
<evidence type="ECO:0000313" key="2">
    <source>
        <dbReference type="EMBL" id="CAG2230029.1"/>
    </source>
</evidence>
<dbReference type="InterPro" id="IPR000782">
    <property type="entry name" value="FAS1_domain"/>
</dbReference>
<dbReference type="Pfam" id="PF02469">
    <property type="entry name" value="Fasciclin"/>
    <property type="match status" value="2"/>
</dbReference>
<protein>
    <submittedName>
        <fullName evidence="2">TGFBI</fullName>
    </submittedName>
</protein>
<feature type="domain" description="FAS1" evidence="1">
    <location>
        <begin position="269"/>
        <end position="399"/>
    </location>
</feature>